<sequence length="210" mass="23807">MKIFIAFAALVAFASASAIPETRGLKEDLKDFLALVPVDKLTSLALDYYANDKEVQAAFAYLQDKEFAAIWDQLFALKEIKDLLNYLQDAGLDVYHALNVVADLLGLSHVKPIRREGLMKTGGLSGFLEEALALLPKDQIKALFEEKLKTSPEFKALFEKLQHADFHKLVEFYNNSKEVQSLFQKLREHGIDVDKFVELVASFFGWGKFW</sequence>
<dbReference type="AlphaFoldDB" id="B0X1R6"/>
<dbReference type="Proteomes" id="UP000002320">
    <property type="component" value="Unassembled WGS sequence"/>
</dbReference>
<feature type="signal peptide" evidence="1">
    <location>
        <begin position="1"/>
        <end position="18"/>
    </location>
</feature>
<dbReference type="HOGENOM" id="CLU_099971_0_0_1"/>
<proteinExistence type="predicted"/>
<dbReference type="VEuPathDB" id="VectorBase:CQUJHB002184"/>
<dbReference type="EMBL" id="DS232267">
    <property type="protein sequence ID" value="EDS38794.1"/>
    <property type="molecule type" value="Genomic_DNA"/>
</dbReference>
<dbReference type="VEuPathDB" id="VectorBase:CPIJ012848"/>
<name>B0X1R6_CULQU</name>
<dbReference type="PANTHER" id="PTHR21163">
    <property type="entry name" value="PROTEIN G12"/>
    <property type="match status" value="1"/>
</dbReference>
<keyword evidence="4" id="KW-1185">Reference proteome</keyword>
<accession>B0X1R6</accession>
<gene>
    <name evidence="3" type="primary">6046372</name>
    <name evidence="2" type="ORF">CpipJ_CPIJ012848</name>
</gene>
<reference evidence="3" key="2">
    <citation type="submission" date="2020-05" db="UniProtKB">
        <authorList>
            <consortium name="EnsemblMetazoa"/>
        </authorList>
    </citation>
    <scope>IDENTIFICATION</scope>
    <source>
        <strain evidence="3">JHB</strain>
    </source>
</reference>
<keyword evidence="1" id="KW-0732">Signal</keyword>
<reference evidence="2" key="1">
    <citation type="submission" date="2007-03" db="EMBL/GenBank/DDBJ databases">
        <title>Annotation of Culex pipiens quinquefasciatus.</title>
        <authorList>
            <consortium name="The Broad Institute Genome Sequencing Platform"/>
            <person name="Atkinson P.W."/>
            <person name="Hemingway J."/>
            <person name="Christensen B.M."/>
            <person name="Higgs S."/>
            <person name="Kodira C."/>
            <person name="Hannick L."/>
            <person name="Megy K."/>
            <person name="O'Leary S."/>
            <person name="Pearson M."/>
            <person name="Haas B.J."/>
            <person name="Mauceli E."/>
            <person name="Wortman J.R."/>
            <person name="Lee N.H."/>
            <person name="Guigo R."/>
            <person name="Stanke M."/>
            <person name="Alvarado L."/>
            <person name="Amedeo P."/>
            <person name="Antoine C.H."/>
            <person name="Arensburger P."/>
            <person name="Bidwell S.L."/>
            <person name="Crawford M."/>
            <person name="Camaro F."/>
            <person name="Devon K."/>
            <person name="Engels R."/>
            <person name="Hammond M."/>
            <person name="Howarth C."/>
            <person name="Koehrsen M."/>
            <person name="Lawson D."/>
            <person name="Montgomery P."/>
            <person name="Nene V."/>
            <person name="Nusbaum C."/>
            <person name="Puiu D."/>
            <person name="Romero-Severson J."/>
            <person name="Severson D.W."/>
            <person name="Shumway M."/>
            <person name="Sisk P."/>
            <person name="Stolte C."/>
            <person name="Zeng Q."/>
            <person name="Eisenstadt E."/>
            <person name="Fraser-Liggett C."/>
            <person name="Strausberg R."/>
            <person name="Galagan J."/>
            <person name="Birren B."/>
            <person name="Collins F.H."/>
        </authorList>
    </citation>
    <scope>NUCLEOTIDE SEQUENCE [LARGE SCALE GENOMIC DNA]</scope>
    <source>
        <strain evidence="2">JHB</strain>
    </source>
</reference>
<evidence type="ECO:0000313" key="4">
    <source>
        <dbReference type="Proteomes" id="UP000002320"/>
    </source>
</evidence>
<dbReference type="OrthoDB" id="8192611at2759"/>
<dbReference type="InterPro" id="IPR010629">
    <property type="entry name" value="Ins_allergen"/>
</dbReference>
<dbReference type="PANTHER" id="PTHR21163:SF0">
    <property type="entry name" value="GH08205P-RELATED"/>
    <property type="match status" value="1"/>
</dbReference>
<dbReference type="OMA" id="FDPKFRQ"/>
<evidence type="ECO:0000313" key="2">
    <source>
        <dbReference type="EMBL" id="EDS38794.1"/>
    </source>
</evidence>
<dbReference type="Pfam" id="PF06757">
    <property type="entry name" value="Ins_allergen_rp"/>
    <property type="match status" value="1"/>
</dbReference>
<protein>
    <submittedName>
        <fullName evidence="2">G12</fullName>
    </submittedName>
</protein>
<dbReference type="EnsemblMetazoa" id="CPIJ012848-RA">
    <property type="protein sequence ID" value="CPIJ012848-PA"/>
    <property type="gene ID" value="CPIJ012848"/>
</dbReference>
<evidence type="ECO:0000256" key="1">
    <source>
        <dbReference type="SAM" id="SignalP"/>
    </source>
</evidence>
<evidence type="ECO:0000313" key="3">
    <source>
        <dbReference type="EnsemblMetazoa" id="CPIJ012848-PA"/>
    </source>
</evidence>
<dbReference type="eggNOG" id="ENOG502S16P">
    <property type="taxonomic scope" value="Eukaryota"/>
</dbReference>
<organism>
    <name type="scientific">Culex quinquefasciatus</name>
    <name type="common">Southern house mosquito</name>
    <name type="synonym">Culex pungens</name>
    <dbReference type="NCBI Taxonomy" id="7176"/>
    <lineage>
        <taxon>Eukaryota</taxon>
        <taxon>Metazoa</taxon>
        <taxon>Ecdysozoa</taxon>
        <taxon>Arthropoda</taxon>
        <taxon>Hexapoda</taxon>
        <taxon>Insecta</taxon>
        <taxon>Pterygota</taxon>
        <taxon>Neoptera</taxon>
        <taxon>Endopterygota</taxon>
        <taxon>Diptera</taxon>
        <taxon>Nematocera</taxon>
        <taxon>Culicoidea</taxon>
        <taxon>Culicidae</taxon>
        <taxon>Culicinae</taxon>
        <taxon>Culicini</taxon>
        <taxon>Culex</taxon>
        <taxon>Culex</taxon>
    </lineage>
</organism>
<dbReference type="KEGG" id="cqu:CpipJ_CPIJ012848"/>
<dbReference type="InParanoid" id="B0X1R6"/>
<feature type="chain" id="PRO_5011408808" evidence="1">
    <location>
        <begin position="19"/>
        <end position="210"/>
    </location>
</feature>